<organism evidence="4 5">
    <name type="scientific">Candidatus Eubacterium avistercoris</name>
    <dbReference type="NCBI Taxonomy" id="2838567"/>
    <lineage>
        <taxon>Bacteria</taxon>
        <taxon>Bacillati</taxon>
        <taxon>Bacillota</taxon>
        <taxon>Clostridia</taxon>
        <taxon>Eubacteriales</taxon>
        <taxon>Eubacteriaceae</taxon>
        <taxon>Eubacterium</taxon>
    </lineage>
</organism>
<dbReference type="EMBL" id="DXCH01000013">
    <property type="protein sequence ID" value="HIZ06398.1"/>
    <property type="molecule type" value="Genomic_DNA"/>
</dbReference>
<name>A0A9D2D0N4_9FIRM</name>
<comment type="caution">
    <text evidence="4">The sequence shown here is derived from an EMBL/GenBank/DDBJ whole genome shotgun (WGS) entry which is preliminary data.</text>
</comment>
<dbReference type="Proteomes" id="UP000824024">
    <property type="component" value="Unassembled WGS sequence"/>
</dbReference>
<feature type="domain" description="HTH tetR-type" evidence="3">
    <location>
        <begin position="11"/>
        <end position="71"/>
    </location>
</feature>
<accession>A0A9D2D0N4</accession>
<evidence type="ECO:0000313" key="5">
    <source>
        <dbReference type="Proteomes" id="UP000824024"/>
    </source>
</evidence>
<protein>
    <submittedName>
        <fullName evidence="4">TetR/AcrR family transcriptional regulator</fullName>
    </submittedName>
</protein>
<dbReference type="PANTHER" id="PTHR43479">
    <property type="entry name" value="ACREF/ENVCD OPERON REPRESSOR-RELATED"/>
    <property type="match status" value="1"/>
</dbReference>
<dbReference type="InterPro" id="IPR009057">
    <property type="entry name" value="Homeodomain-like_sf"/>
</dbReference>
<keyword evidence="1 2" id="KW-0238">DNA-binding</keyword>
<evidence type="ECO:0000256" key="1">
    <source>
        <dbReference type="ARBA" id="ARBA00023125"/>
    </source>
</evidence>
<dbReference type="PANTHER" id="PTHR43479:SF7">
    <property type="entry name" value="TETR-FAMILY TRANSCRIPTIONAL REGULATOR"/>
    <property type="match status" value="1"/>
</dbReference>
<feature type="DNA-binding region" description="H-T-H motif" evidence="2">
    <location>
        <begin position="34"/>
        <end position="53"/>
    </location>
</feature>
<evidence type="ECO:0000313" key="4">
    <source>
        <dbReference type="EMBL" id="HIZ06398.1"/>
    </source>
</evidence>
<sequence length="180" mass="21010">MEEKKEDLRVRKTKRNIKLALSQLLQAKPLNKITVTEIAKTAEINKGTFYLHYTDIDDLYSEFIHDVISNIISQIDFLSDFFYDPENFVRKMLDQPKKNTGQHEFLYELTRHNRSVPRIFAKTFREHLYAAGPLAPSLENDMKLEFLINSCTLLALEYGQTHPETVVSVMSEQIRNAFSH</sequence>
<proteinExistence type="predicted"/>
<evidence type="ECO:0000259" key="3">
    <source>
        <dbReference type="PROSITE" id="PS50977"/>
    </source>
</evidence>
<dbReference type="Gene3D" id="1.10.357.10">
    <property type="entry name" value="Tetracycline Repressor, domain 2"/>
    <property type="match status" value="1"/>
</dbReference>
<dbReference type="GO" id="GO:0003677">
    <property type="term" value="F:DNA binding"/>
    <property type="evidence" value="ECO:0007669"/>
    <property type="project" value="UniProtKB-UniRule"/>
</dbReference>
<reference evidence="4" key="2">
    <citation type="submission" date="2021-04" db="EMBL/GenBank/DDBJ databases">
        <authorList>
            <person name="Gilroy R."/>
        </authorList>
    </citation>
    <scope>NUCLEOTIDE SEQUENCE</scope>
    <source>
        <strain evidence="4">CHK192-9172</strain>
    </source>
</reference>
<dbReference type="Pfam" id="PF00440">
    <property type="entry name" value="TetR_N"/>
    <property type="match status" value="1"/>
</dbReference>
<dbReference type="PROSITE" id="PS50977">
    <property type="entry name" value="HTH_TETR_2"/>
    <property type="match status" value="1"/>
</dbReference>
<dbReference type="InterPro" id="IPR050624">
    <property type="entry name" value="HTH-type_Tx_Regulator"/>
</dbReference>
<dbReference type="SUPFAM" id="SSF46689">
    <property type="entry name" value="Homeodomain-like"/>
    <property type="match status" value="1"/>
</dbReference>
<gene>
    <name evidence="4" type="ORF">IAA08_00505</name>
</gene>
<dbReference type="InterPro" id="IPR001647">
    <property type="entry name" value="HTH_TetR"/>
</dbReference>
<dbReference type="AlphaFoldDB" id="A0A9D2D0N4"/>
<reference evidence="4" key="1">
    <citation type="journal article" date="2021" name="PeerJ">
        <title>Extensive microbial diversity within the chicken gut microbiome revealed by metagenomics and culture.</title>
        <authorList>
            <person name="Gilroy R."/>
            <person name="Ravi A."/>
            <person name="Getino M."/>
            <person name="Pursley I."/>
            <person name="Horton D.L."/>
            <person name="Alikhan N.F."/>
            <person name="Baker D."/>
            <person name="Gharbi K."/>
            <person name="Hall N."/>
            <person name="Watson M."/>
            <person name="Adriaenssens E.M."/>
            <person name="Foster-Nyarko E."/>
            <person name="Jarju S."/>
            <person name="Secka A."/>
            <person name="Antonio M."/>
            <person name="Oren A."/>
            <person name="Chaudhuri R.R."/>
            <person name="La Ragione R."/>
            <person name="Hildebrand F."/>
            <person name="Pallen M.J."/>
        </authorList>
    </citation>
    <scope>NUCLEOTIDE SEQUENCE</scope>
    <source>
        <strain evidence="4">CHK192-9172</strain>
    </source>
</reference>
<evidence type="ECO:0000256" key="2">
    <source>
        <dbReference type="PROSITE-ProRule" id="PRU00335"/>
    </source>
</evidence>